<dbReference type="EMBL" id="RKQZ01000001">
    <property type="protein sequence ID" value="RPF21437.1"/>
    <property type="molecule type" value="Genomic_DNA"/>
</dbReference>
<evidence type="ECO:0000313" key="3">
    <source>
        <dbReference type="Proteomes" id="UP000280501"/>
    </source>
</evidence>
<name>A0A3N4YMV0_9MICO</name>
<dbReference type="AlphaFoldDB" id="A0A3N4YMV0"/>
<feature type="region of interest" description="Disordered" evidence="1">
    <location>
        <begin position="190"/>
        <end position="221"/>
    </location>
</feature>
<dbReference type="RefSeq" id="WP_123814468.1">
    <property type="nucleotide sequence ID" value="NZ_RKQZ01000001.1"/>
</dbReference>
<gene>
    <name evidence="2" type="ORF">EDD34_2064</name>
</gene>
<proteinExistence type="predicted"/>
<evidence type="ECO:0000256" key="1">
    <source>
        <dbReference type="SAM" id="MobiDB-lite"/>
    </source>
</evidence>
<protein>
    <submittedName>
        <fullName evidence="2">Uncharacterized protein</fullName>
    </submittedName>
</protein>
<reference evidence="2 3" key="1">
    <citation type="submission" date="2018-11" db="EMBL/GenBank/DDBJ databases">
        <title>Sequencing the genomes of 1000 actinobacteria strains.</title>
        <authorList>
            <person name="Klenk H.-P."/>
        </authorList>
    </citation>
    <scope>NUCLEOTIDE SEQUENCE [LARGE SCALE GENOMIC DNA]</scope>
    <source>
        <strain evidence="2 3">DSM 15700</strain>
    </source>
</reference>
<organism evidence="2 3">
    <name type="scientific">Myceligenerans xiligouense</name>
    <dbReference type="NCBI Taxonomy" id="253184"/>
    <lineage>
        <taxon>Bacteria</taxon>
        <taxon>Bacillati</taxon>
        <taxon>Actinomycetota</taxon>
        <taxon>Actinomycetes</taxon>
        <taxon>Micrococcales</taxon>
        <taxon>Promicromonosporaceae</taxon>
        <taxon>Myceligenerans</taxon>
    </lineage>
</organism>
<keyword evidence="3" id="KW-1185">Reference proteome</keyword>
<dbReference type="OrthoDB" id="4774250at2"/>
<dbReference type="Proteomes" id="UP000280501">
    <property type="component" value="Unassembled WGS sequence"/>
</dbReference>
<evidence type="ECO:0000313" key="2">
    <source>
        <dbReference type="EMBL" id="RPF21437.1"/>
    </source>
</evidence>
<accession>A0A3N4YMV0</accession>
<comment type="caution">
    <text evidence="2">The sequence shown here is derived from an EMBL/GenBank/DDBJ whole genome shotgun (WGS) entry which is preliminary data.</text>
</comment>
<feature type="compositionally biased region" description="Low complexity" evidence="1">
    <location>
        <begin position="190"/>
        <end position="202"/>
    </location>
</feature>
<feature type="region of interest" description="Disordered" evidence="1">
    <location>
        <begin position="83"/>
        <end position="109"/>
    </location>
</feature>
<sequence>MSAAADVVIDVDAEGHVTVTVDENLWTPPGPGGGAPEVQLGRSEVPWILDQLLTEQGRSLQVVLHDSGRVFSDTVTRDRLAYLTPRPTGHAPTPTPAGIPPRTPTGLGRPSAGWFDADGYTPGEQVAVAVIVTRLTADEHGSVGFTLPAALRAMVGDVVAIGEDSREIYVNQADREPLNLRAIRDALNGSAASGPTSGPSAGLDDLNHGFRRHVGGPDLSR</sequence>
<feature type="compositionally biased region" description="Pro residues" evidence="1">
    <location>
        <begin position="93"/>
        <end position="103"/>
    </location>
</feature>